<feature type="compositionally biased region" description="Low complexity" evidence="1">
    <location>
        <begin position="22"/>
        <end position="31"/>
    </location>
</feature>
<proteinExistence type="predicted"/>
<dbReference type="STRING" id="644966.Tmar_2346"/>
<reference evidence="4" key="2">
    <citation type="journal article" date="2010" name="Stand. Genomic Sci.">
        <title>Complete genome sequence of Thermaerobacter marianensis type strain (7p75aT).</title>
        <authorList>
            <person name="Han C."/>
            <person name="Gu W."/>
            <person name="Zhang X."/>
            <person name="Lapidus A."/>
            <person name="Nolan M."/>
            <person name="Copeland A."/>
            <person name="Lucas S."/>
            <person name="Glavina Del Rio T."/>
            <person name="Tice H."/>
            <person name="Cheng J."/>
            <person name="Tapia R."/>
            <person name="Goodwin L."/>
            <person name="Pitluck S."/>
            <person name="Pagani I."/>
            <person name="Ivanova N."/>
            <person name="Mavromatis K."/>
            <person name="Mikhailova N."/>
            <person name="Pati A."/>
            <person name="Chen A."/>
            <person name="Palaniappan K."/>
            <person name="Land M."/>
            <person name="Hauser L."/>
            <person name="Chang Y."/>
            <person name="Jeffries C."/>
            <person name="Schneider S."/>
            <person name="Rohde M."/>
            <person name="Goker M."/>
            <person name="Pukall R."/>
            <person name="Woyke T."/>
            <person name="Bristow J."/>
            <person name="Eisen J."/>
            <person name="Markowitz V."/>
            <person name="Hugenholtz P."/>
            <person name="Kyrpides N."/>
            <person name="Klenk H."/>
            <person name="Detter J."/>
        </authorList>
    </citation>
    <scope>NUCLEOTIDE SEQUENCE [LARGE SCALE GENOMIC DNA]</scope>
    <source>
        <strain evidence="4">ATCC 700841 / DSM 12885 / JCM 10246 / 7p75a</strain>
    </source>
</reference>
<dbReference type="HOGENOM" id="CLU_789702_0_0_9"/>
<evidence type="ECO:0000256" key="1">
    <source>
        <dbReference type="SAM" id="MobiDB-lite"/>
    </source>
</evidence>
<evidence type="ECO:0000313" key="4">
    <source>
        <dbReference type="Proteomes" id="UP000008915"/>
    </source>
</evidence>
<feature type="transmembrane region" description="Helical" evidence="2">
    <location>
        <begin position="81"/>
        <end position="102"/>
    </location>
</feature>
<evidence type="ECO:0000256" key="2">
    <source>
        <dbReference type="SAM" id="Phobius"/>
    </source>
</evidence>
<name>E6SLI1_THEM7</name>
<dbReference type="eggNOG" id="COG0308">
    <property type="taxonomic scope" value="Bacteria"/>
</dbReference>
<keyword evidence="2" id="KW-1133">Transmembrane helix</keyword>
<dbReference type="AlphaFoldDB" id="E6SLI1"/>
<evidence type="ECO:0000313" key="3">
    <source>
        <dbReference type="EMBL" id="ADU52423.1"/>
    </source>
</evidence>
<gene>
    <name evidence="3" type="ordered locus">Tmar_2346</name>
</gene>
<sequence>MGVRFAFTNRCVAMDGTLEPPAAGSTGAGAPALPPAPASGPGPQHAGDGGSSQRAGSHGQAMGPPPVPPVRGPRRARPLRGIAALVGLLLMVLALDVVLGGASPTVRAGQAAWVARVAGARAAAQLPRPGWERLDAGAVQVVYPAGHRQGAVWVRDYALESLPRVARVTGLPVPVQPAVFIVHASPADLARTFGWDPQDPPLGFYAAGVIHVADPMTWAGDRETFARLGPVPHELAHWLLDRAALGNYPAWFTEGLAQAVDRAVTGFTFGWAESCPPVAWEDLNGAFASLPTDEAYGAALCVYDRLVARSGPGALARLASTLAAGRPFAAAVRQVYGVEPARLVSGAPAAD</sequence>
<keyword evidence="2" id="KW-0812">Transmembrane</keyword>
<reference evidence="3 4" key="1">
    <citation type="journal article" date="2010" name="Stand. Genomic Sci.">
        <title>Complete genome sequence of Thermaerobacter marianensis type strain (7p75a).</title>
        <authorList>
            <person name="Han C."/>
            <person name="Gu W."/>
            <person name="Zhang X."/>
            <person name="Lapidus A."/>
            <person name="Nolan M."/>
            <person name="Copeland A."/>
            <person name="Lucas S."/>
            <person name="Del Rio T.G."/>
            <person name="Tice H."/>
            <person name="Cheng J.F."/>
            <person name="Tapia R."/>
            <person name="Goodwin L."/>
            <person name="Pitluck S."/>
            <person name="Pagani I."/>
            <person name="Ivanova N."/>
            <person name="Mavromatis K."/>
            <person name="Mikhailova N."/>
            <person name="Pati A."/>
            <person name="Chen A."/>
            <person name="Palaniappan K."/>
            <person name="Land M."/>
            <person name="Hauser L."/>
            <person name="Chang Y.J."/>
            <person name="Jeffries C.D."/>
            <person name="Schneider S."/>
            <person name="Rohde M."/>
            <person name="Goker M."/>
            <person name="Pukall R."/>
            <person name="Woyke T."/>
            <person name="Bristow J."/>
            <person name="Eisen J.A."/>
            <person name="Markowitz V."/>
            <person name="Hugenholtz P."/>
            <person name="Kyrpides N.C."/>
            <person name="Klenk H.P."/>
            <person name="Detter J.C."/>
        </authorList>
    </citation>
    <scope>NUCLEOTIDE SEQUENCE [LARGE SCALE GENOMIC DNA]</scope>
    <source>
        <strain evidence="4">ATCC 700841 / DSM 12885 / JCM 10246 / 7p75a</strain>
    </source>
</reference>
<organism evidence="3 4">
    <name type="scientific">Thermaerobacter marianensis (strain ATCC 700841 / DSM 12885 / JCM 10246 / 7p75a)</name>
    <dbReference type="NCBI Taxonomy" id="644966"/>
    <lineage>
        <taxon>Bacteria</taxon>
        <taxon>Bacillati</taxon>
        <taxon>Bacillota</taxon>
        <taxon>Clostridia</taxon>
        <taxon>Eubacteriales</taxon>
        <taxon>Clostridiales Family XVII. Incertae Sedis</taxon>
        <taxon>Thermaerobacter</taxon>
    </lineage>
</organism>
<feature type="region of interest" description="Disordered" evidence="1">
    <location>
        <begin position="22"/>
        <end position="75"/>
    </location>
</feature>
<dbReference type="KEGG" id="tmr:Tmar_2346"/>
<dbReference type="RefSeq" id="WP_013496718.1">
    <property type="nucleotide sequence ID" value="NC_014831.1"/>
</dbReference>
<keyword evidence="4" id="KW-1185">Reference proteome</keyword>
<dbReference type="Proteomes" id="UP000008915">
    <property type="component" value="Chromosome"/>
</dbReference>
<keyword evidence="2" id="KW-0472">Membrane</keyword>
<dbReference type="EMBL" id="CP002344">
    <property type="protein sequence ID" value="ADU52423.1"/>
    <property type="molecule type" value="Genomic_DNA"/>
</dbReference>
<protein>
    <recommendedName>
        <fullName evidence="5">Peptidase MA-like domain-containing protein</fullName>
    </recommendedName>
</protein>
<accession>E6SLI1</accession>
<evidence type="ECO:0008006" key="5">
    <source>
        <dbReference type="Google" id="ProtNLM"/>
    </source>
</evidence>